<dbReference type="InterPro" id="IPR015422">
    <property type="entry name" value="PyrdxlP-dep_Trfase_small"/>
</dbReference>
<dbReference type="InterPro" id="IPR006222">
    <property type="entry name" value="GCVT_N"/>
</dbReference>
<gene>
    <name evidence="6" type="ORF">SAMN04487931_10956</name>
</gene>
<comment type="similarity">
    <text evidence="1">Belongs to the GcvT family.</text>
</comment>
<dbReference type="InterPro" id="IPR015421">
    <property type="entry name" value="PyrdxlP-dep_Trfase_major"/>
</dbReference>
<dbReference type="InterPro" id="IPR027266">
    <property type="entry name" value="TrmE/GcvT-like"/>
</dbReference>
<dbReference type="InterPro" id="IPR028896">
    <property type="entry name" value="GcvT/YgfZ/DmdA"/>
</dbReference>
<dbReference type="GO" id="GO:0006546">
    <property type="term" value="P:glycine catabolic process"/>
    <property type="evidence" value="ECO:0007669"/>
    <property type="project" value="InterPro"/>
</dbReference>
<evidence type="ECO:0000259" key="4">
    <source>
        <dbReference type="Pfam" id="PF00464"/>
    </source>
</evidence>
<dbReference type="EMBL" id="FNLL01000009">
    <property type="protein sequence ID" value="SDU45881.1"/>
    <property type="molecule type" value="Genomic_DNA"/>
</dbReference>
<keyword evidence="3 6" id="KW-0808">Transferase</keyword>
<dbReference type="NCBIfam" id="NF001567">
    <property type="entry name" value="PRK00389.1"/>
    <property type="match status" value="1"/>
</dbReference>
<reference evidence="7" key="1">
    <citation type="submission" date="2016-10" db="EMBL/GenBank/DDBJ databases">
        <authorList>
            <person name="Varghese N."/>
            <person name="Submissions S."/>
        </authorList>
    </citation>
    <scope>NUCLEOTIDE SEQUENCE [LARGE SCALE GENOMIC DNA]</scope>
    <source>
        <strain evidence="7">DSM 3384</strain>
    </source>
</reference>
<dbReference type="GO" id="GO:0005829">
    <property type="term" value="C:cytosol"/>
    <property type="evidence" value="ECO:0007669"/>
    <property type="project" value="TreeGrafter"/>
</dbReference>
<organism evidence="6 7">
    <name type="scientific">Desulfobacula phenolica</name>
    <dbReference type="NCBI Taxonomy" id="90732"/>
    <lineage>
        <taxon>Bacteria</taxon>
        <taxon>Pseudomonadati</taxon>
        <taxon>Thermodesulfobacteriota</taxon>
        <taxon>Desulfobacteria</taxon>
        <taxon>Desulfobacterales</taxon>
        <taxon>Desulfobacteraceae</taxon>
        <taxon>Desulfobacula</taxon>
    </lineage>
</organism>
<keyword evidence="7" id="KW-1185">Reference proteome</keyword>
<evidence type="ECO:0000259" key="5">
    <source>
        <dbReference type="Pfam" id="PF01571"/>
    </source>
</evidence>
<evidence type="ECO:0000256" key="3">
    <source>
        <dbReference type="ARBA" id="ARBA00022679"/>
    </source>
</evidence>
<keyword evidence="6" id="KW-0489">Methyltransferase</keyword>
<dbReference type="InterPro" id="IPR015424">
    <property type="entry name" value="PyrdxlP-dep_Trfase"/>
</dbReference>
<dbReference type="Proteomes" id="UP000199608">
    <property type="component" value="Unassembled WGS sequence"/>
</dbReference>
<dbReference type="GO" id="GO:0008483">
    <property type="term" value="F:transaminase activity"/>
    <property type="evidence" value="ECO:0007669"/>
    <property type="project" value="UniProtKB-KW"/>
</dbReference>
<dbReference type="GO" id="GO:0032259">
    <property type="term" value="P:methylation"/>
    <property type="evidence" value="ECO:0007669"/>
    <property type="project" value="UniProtKB-KW"/>
</dbReference>
<dbReference type="AlphaFoldDB" id="A0A1H2IPE2"/>
<evidence type="ECO:0000256" key="2">
    <source>
        <dbReference type="ARBA" id="ARBA00022576"/>
    </source>
</evidence>
<dbReference type="GO" id="GO:0005960">
    <property type="term" value="C:glycine cleavage complex"/>
    <property type="evidence" value="ECO:0007669"/>
    <property type="project" value="InterPro"/>
</dbReference>
<dbReference type="SUPFAM" id="SSF103025">
    <property type="entry name" value="Folate-binding domain"/>
    <property type="match status" value="1"/>
</dbReference>
<dbReference type="FunFam" id="3.30.70.1400:FF:000001">
    <property type="entry name" value="Aminomethyltransferase"/>
    <property type="match status" value="1"/>
</dbReference>
<sequence length="924" mass="102783">MQKSKYFLAIYGLCLDGIKLKLLLEKEKSDMSSLSKTFFNEQHRALGATMVDFGGWDMPVQYEKGVIQEHLATRKSSGLFDVSHMGRFIISGKDRLPFLQRVLTNNAGALEVGESQYTIIPDENGHAVDDAYLYRFHEDNYLLVVNASNREKDWNHFMEQAKKFDDLQLKDHTLDMGMLSLQGPASKKVMNALIDSGTLPIPLRNTLSEVMICGAKVLLARTGYTGDPLGFELFMDKDDAVKIWDLLLAQGVEPIGLGARDTLRLEASLPLYGHEFGDDPDNKPIPIFACPLAKFAVSFAAQKGDFIGKAALIEQFSALKRIADFDYSNIEALPRVIVPVAVTGKGIARNGCEVMKDGRHVGYITSGTMVPYWSTQGEGLFSVLTENDEKRAIALALVDADVVQGDQLEIKIRKKIYTGVVVPYHMRAEAPPNARAIVWNQLGVEVSPAKASQTKETQSGTMSKTESLMSGLIQKAVDNTTWRQSQCINLIPSEQTASSFSRLLSIMDSSGRYAEHKKVKAFCDHEVFYYQGTQFISEVEELLVQEFQKFLGCRTVETRVLSGQMANTAVFSAMVDYLNRVDRKSEQRRIRKIMNNHILNGGHLSAQPMGALRDFVARDPKTEKPAVVNFPVCQDNLYKIDVPACQKLIEIHQPELIIFGKSMTIYPEPVAQIRKMVKAAGLDTVIMYDMAHVLGLVGPHFQEPFKDGADLVTGSTHKTFFGTQRGIVAGNYALDDQRYPLWEAIERRTFPGSVSNHHLGTMLGLLASAYEMNHFKDDYQKQVIANARAFASALAELGIDVAGEKADGFTHTHQVIVNVGYSKGPEVADFLEKNNVIVNYQATPEEEGFTASGSLRMGVSEMTRFGMKEQDFQVLAQLIHDGVKGAKSIKDEVIGLRKQFTQMQFCFDNSKNLEGLMEKLHALA</sequence>
<dbReference type="NCBIfam" id="TIGR00528">
    <property type="entry name" value="gcvT"/>
    <property type="match status" value="1"/>
</dbReference>
<evidence type="ECO:0000313" key="7">
    <source>
        <dbReference type="Proteomes" id="UP000199608"/>
    </source>
</evidence>
<dbReference type="PANTHER" id="PTHR43757">
    <property type="entry name" value="AMINOMETHYLTRANSFERASE"/>
    <property type="match status" value="1"/>
</dbReference>
<dbReference type="InterPro" id="IPR029043">
    <property type="entry name" value="GcvT/YgfZ_C"/>
</dbReference>
<dbReference type="Gene3D" id="3.90.1150.10">
    <property type="entry name" value="Aspartate Aminotransferase, domain 1"/>
    <property type="match status" value="1"/>
</dbReference>
<proteinExistence type="inferred from homology"/>
<dbReference type="Gene3D" id="3.40.640.10">
    <property type="entry name" value="Type I PLP-dependent aspartate aminotransferase-like (Major domain)"/>
    <property type="match status" value="1"/>
</dbReference>
<dbReference type="InterPro" id="IPR006223">
    <property type="entry name" value="GcvT"/>
</dbReference>
<feature type="domain" description="GCVT N-terminal" evidence="5">
    <location>
        <begin position="40"/>
        <end position="279"/>
    </location>
</feature>
<dbReference type="Gene3D" id="3.30.1360.120">
    <property type="entry name" value="Probable tRNA modification gtpase trme, domain 1"/>
    <property type="match status" value="1"/>
</dbReference>
<dbReference type="Pfam" id="PF01571">
    <property type="entry name" value="GCV_T"/>
    <property type="match status" value="1"/>
</dbReference>
<dbReference type="SUPFAM" id="SSF101790">
    <property type="entry name" value="Aminomethyltransferase beta-barrel domain"/>
    <property type="match status" value="1"/>
</dbReference>
<name>A0A1H2IPE2_9BACT</name>
<evidence type="ECO:0000256" key="1">
    <source>
        <dbReference type="ARBA" id="ARBA00008609"/>
    </source>
</evidence>
<dbReference type="Pfam" id="PF00464">
    <property type="entry name" value="SHMT"/>
    <property type="match status" value="1"/>
</dbReference>
<feature type="domain" description="Serine hydroxymethyltransferase-like" evidence="4">
    <location>
        <begin position="473"/>
        <end position="879"/>
    </location>
</feature>
<evidence type="ECO:0000313" key="6">
    <source>
        <dbReference type="EMBL" id="SDU45881.1"/>
    </source>
</evidence>
<dbReference type="GO" id="GO:0004047">
    <property type="term" value="F:aminomethyltransferase activity"/>
    <property type="evidence" value="ECO:0007669"/>
    <property type="project" value="InterPro"/>
</dbReference>
<dbReference type="GO" id="GO:0008168">
    <property type="term" value="F:methyltransferase activity"/>
    <property type="evidence" value="ECO:0007669"/>
    <property type="project" value="UniProtKB-KW"/>
</dbReference>
<protein>
    <submittedName>
        <fullName evidence="6">Aminomethyltransferase</fullName>
    </submittedName>
</protein>
<keyword evidence="2" id="KW-0032">Aminotransferase</keyword>
<dbReference type="PANTHER" id="PTHR43757:SF2">
    <property type="entry name" value="AMINOMETHYLTRANSFERASE, MITOCHONDRIAL"/>
    <property type="match status" value="1"/>
</dbReference>
<dbReference type="InterPro" id="IPR039429">
    <property type="entry name" value="SHMT-like_dom"/>
</dbReference>
<dbReference type="SUPFAM" id="SSF53383">
    <property type="entry name" value="PLP-dependent transferases"/>
    <property type="match status" value="1"/>
</dbReference>
<accession>A0A1H2IPE2</accession>